<protein>
    <submittedName>
        <fullName evidence="1">Uncharacterized protein</fullName>
    </submittedName>
</protein>
<evidence type="ECO:0000313" key="2">
    <source>
        <dbReference type="Proteomes" id="UP000324222"/>
    </source>
</evidence>
<sequence>MINCKNYSELNYINGSIIRKCIALRIWQPSITPTPTPTSTPTSTPAFTCTCHAPSLIKGACGGFRIRRSSCPTFSAADLLVALGWRRLGVPLVRTNDMRAESINNTAAAGVDTWLRDKRTLGIGTSIVVAAVTMTVVREAVGTIDNRDVFCSFFVAVFM</sequence>
<evidence type="ECO:0000313" key="1">
    <source>
        <dbReference type="EMBL" id="MPC53816.1"/>
    </source>
</evidence>
<dbReference type="Proteomes" id="UP000324222">
    <property type="component" value="Unassembled WGS sequence"/>
</dbReference>
<reference evidence="1 2" key="1">
    <citation type="submission" date="2019-05" db="EMBL/GenBank/DDBJ databases">
        <title>Another draft genome of Portunus trituberculatus and its Hox gene families provides insights of decapod evolution.</title>
        <authorList>
            <person name="Jeong J.-H."/>
            <person name="Song I."/>
            <person name="Kim S."/>
            <person name="Choi T."/>
            <person name="Kim D."/>
            <person name="Ryu S."/>
            <person name="Kim W."/>
        </authorList>
    </citation>
    <scope>NUCLEOTIDE SEQUENCE [LARGE SCALE GENOMIC DNA]</scope>
    <source>
        <tissue evidence="1">Muscle</tissue>
    </source>
</reference>
<dbReference type="AlphaFoldDB" id="A0A5B7G8M8"/>
<accession>A0A5B7G8M8</accession>
<comment type="caution">
    <text evidence="1">The sequence shown here is derived from an EMBL/GenBank/DDBJ whole genome shotgun (WGS) entry which is preliminary data.</text>
</comment>
<keyword evidence="2" id="KW-1185">Reference proteome</keyword>
<dbReference type="EMBL" id="VSRR010011901">
    <property type="protein sequence ID" value="MPC53816.1"/>
    <property type="molecule type" value="Genomic_DNA"/>
</dbReference>
<name>A0A5B7G8M8_PORTR</name>
<gene>
    <name evidence="1" type="ORF">E2C01_047717</name>
</gene>
<organism evidence="1 2">
    <name type="scientific">Portunus trituberculatus</name>
    <name type="common">Swimming crab</name>
    <name type="synonym">Neptunus trituberculatus</name>
    <dbReference type="NCBI Taxonomy" id="210409"/>
    <lineage>
        <taxon>Eukaryota</taxon>
        <taxon>Metazoa</taxon>
        <taxon>Ecdysozoa</taxon>
        <taxon>Arthropoda</taxon>
        <taxon>Crustacea</taxon>
        <taxon>Multicrustacea</taxon>
        <taxon>Malacostraca</taxon>
        <taxon>Eumalacostraca</taxon>
        <taxon>Eucarida</taxon>
        <taxon>Decapoda</taxon>
        <taxon>Pleocyemata</taxon>
        <taxon>Brachyura</taxon>
        <taxon>Eubrachyura</taxon>
        <taxon>Portunoidea</taxon>
        <taxon>Portunidae</taxon>
        <taxon>Portuninae</taxon>
        <taxon>Portunus</taxon>
    </lineage>
</organism>
<proteinExistence type="predicted"/>